<evidence type="ECO:0000313" key="1">
    <source>
        <dbReference type="EMBL" id="TNC74182.1"/>
    </source>
</evidence>
<dbReference type="EMBL" id="VDFV01000002">
    <property type="protein sequence ID" value="TNC74182.1"/>
    <property type="molecule type" value="Genomic_DNA"/>
</dbReference>
<dbReference type="Gene3D" id="3.40.50.1820">
    <property type="entry name" value="alpha/beta hydrolase"/>
    <property type="match status" value="1"/>
</dbReference>
<comment type="caution">
    <text evidence="1">The sequence shown here is derived from an EMBL/GenBank/DDBJ whole genome shotgun (WGS) entry which is preliminary data.</text>
</comment>
<reference evidence="1 2" key="1">
    <citation type="submission" date="2019-06" db="EMBL/GenBank/DDBJ databases">
        <authorList>
            <person name="Jiang L."/>
        </authorList>
    </citation>
    <scope>NUCLEOTIDE SEQUENCE [LARGE SCALE GENOMIC DNA]</scope>
    <source>
        <strain evidence="1 2">YIM 48858</strain>
    </source>
</reference>
<gene>
    <name evidence="1" type="ORF">FHG71_03040</name>
</gene>
<dbReference type="SUPFAM" id="SSF53474">
    <property type="entry name" value="alpha/beta-Hydrolases"/>
    <property type="match status" value="1"/>
</dbReference>
<dbReference type="Proteomes" id="UP000305709">
    <property type="component" value="Unassembled WGS sequence"/>
</dbReference>
<organism evidence="1 2">
    <name type="scientific">Rubellimicrobium roseum</name>
    <dbReference type="NCBI Taxonomy" id="687525"/>
    <lineage>
        <taxon>Bacteria</taxon>
        <taxon>Pseudomonadati</taxon>
        <taxon>Pseudomonadota</taxon>
        <taxon>Alphaproteobacteria</taxon>
        <taxon>Rhodobacterales</taxon>
        <taxon>Roseobacteraceae</taxon>
        <taxon>Rubellimicrobium</taxon>
    </lineage>
</organism>
<keyword evidence="1" id="KW-0378">Hydrolase</keyword>
<proteinExistence type="predicted"/>
<sequence length="196" mass="20870">MIAARLDGDAGAPLLLTFHGTGGDERQLLDVGRQLLPGAHVVSPRGEVNEHGMLRFFRRTGEGVYDMEDLGRRTAAMAGFVEGEIARTGATRVAGLGYSNGANILASVLAHRPDLFTEAVLMHPLIPFTPPDAPGLSGRRVLVTAGQRDPICPVPLTVRLSDWLESQGAQVTLHWHGGGHEVAPGEWEAARAFLAA</sequence>
<protein>
    <submittedName>
        <fullName evidence="1">Alpha/beta hydrolase</fullName>
    </submittedName>
</protein>
<accession>A0A5C4NJ98</accession>
<dbReference type="RefSeq" id="WP_139080144.1">
    <property type="nucleotide sequence ID" value="NZ_VDFV01000002.1"/>
</dbReference>
<name>A0A5C4NJ98_9RHOB</name>
<keyword evidence="2" id="KW-1185">Reference proteome</keyword>
<dbReference type="AlphaFoldDB" id="A0A5C4NJ98"/>
<dbReference type="GO" id="GO:0016787">
    <property type="term" value="F:hydrolase activity"/>
    <property type="evidence" value="ECO:0007669"/>
    <property type="project" value="UniProtKB-KW"/>
</dbReference>
<dbReference type="InterPro" id="IPR029058">
    <property type="entry name" value="AB_hydrolase_fold"/>
</dbReference>
<dbReference type="OrthoDB" id="9796570at2"/>
<evidence type="ECO:0000313" key="2">
    <source>
        <dbReference type="Proteomes" id="UP000305709"/>
    </source>
</evidence>